<evidence type="ECO:0000256" key="4">
    <source>
        <dbReference type="ARBA" id="ARBA00022705"/>
    </source>
</evidence>
<evidence type="ECO:0000256" key="7">
    <source>
        <dbReference type="SAM" id="MobiDB-lite"/>
    </source>
</evidence>
<dbReference type="GO" id="GO:0006260">
    <property type="term" value="P:DNA replication"/>
    <property type="evidence" value="ECO:0007669"/>
    <property type="project" value="UniProtKB-KW"/>
</dbReference>
<gene>
    <name evidence="9" type="primary">dnaE</name>
    <name evidence="9" type="ORF">NITMOv2_0647</name>
</gene>
<dbReference type="Gene3D" id="3.20.20.140">
    <property type="entry name" value="Metal-dependent hydrolases"/>
    <property type="match status" value="1"/>
</dbReference>
<dbReference type="KEGG" id="nmv:NITMOv2_0647"/>
<dbReference type="GO" id="GO:0008408">
    <property type="term" value="F:3'-5' exonuclease activity"/>
    <property type="evidence" value="ECO:0007669"/>
    <property type="project" value="InterPro"/>
</dbReference>
<keyword evidence="3 9" id="KW-0548">Nucleotidyltransferase</keyword>
<dbReference type="EMBL" id="CP011801">
    <property type="protein sequence ID" value="ALA57083.1"/>
    <property type="molecule type" value="Genomic_DNA"/>
</dbReference>
<evidence type="ECO:0000313" key="9">
    <source>
        <dbReference type="EMBL" id="ALA57083.1"/>
    </source>
</evidence>
<dbReference type="EC" id="2.7.7.7" evidence="1"/>
<dbReference type="Pfam" id="PF07733">
    <property type="entry name" value="DNA_pol3_alpha"/>
    <property type="match status" value="1"/>
</dbReference>
<dbReference type="Pfam" id="PF14579">
    <property type="entry name" value="HHH_6"/>
    <property type="match status" value="1"/>
</dbReference>
<dbReference type="Proteomes" id="UP000069205">
    <property type="component" value="Chromosome"/>
</dbReference>
<feature type="domain" description="Polymerase/histidinol phosphatase N-terminal" evidence="8">
    <location>
        <begin position="5"/>
        <end position="72"/>
    </location>
</feature>
<dbReference type="SUPFAM" id="SSF89550">
    <property type="entry name" value="PHP domain-like"/>
    <property type="match status" value="1"/>
</dbReference>
<keyword evidence="2 9" id="KW-0808">Transferase</keyword>
<keyword evidence="4" id="KW-0235">DNA replication</keyword>
<dbReference type="InterPro" id="IPR011708">
    <property type="entry name" value="DNA_pol3_alpha_NTPase_dom"/>
</dbReference>
<protein>
    <recommendedName>
        <fullName evidence="1">DNA-directed DNA polymerase</fullName>
        <ecNumber evidence="1">2.7.7.7</ecNumber>
    </recommendedName>
</protein>
<dbReference type="CDD" id="cd04485">
    <property type="entry name" value="DnaE_OBF"/>
    <property type="match status" value="1"/>
</dbReference>
<evidence type="ECO:0000259" key="8">
    <source>
        <dbReference type="SMART" id="SM00481"/>
    </source>
</evidence>
<evidence type="ECO:0000256" key="6">
    <source>
        <dbReference type="ARBA" id="ARBA00049244"/>
    </source>
</evidence>
<dbReference type="AlphaFoldDB" id="A0A0K2G800"/>
<proteinExistence type="predicted"/>
<dbReference type="InterPro" id="IPR004805">
    <property type="entry name" value="DnaE2/DnaE/PolC"/>
</dbReference>
<evidence type="ECO:0000256" key="1">
    <source>
        <dbReference type="ARBA" id="ARBA00012417"/>
    </source>
</evidence>
<evidence type="ECO:0000313" key="10">
    <source>
        <dbReference type="Proteomes" id="UP000069205"/>
    </source>
</evidence>
<dbReference type="SMART" id="SM00481">
    <property type="entry name" value="POLIIIAc"/>
    <property type="match status" value="1"/>
</dbReference>
<dbReference type="InterPro" id="IPR040982">
    <property type="entry name" value="DNA_pol3_finger"/>
</dbReference>
<organism evidence="9 10">
    <name type="scientific">Nitrospira moscoviensis</name>
    <dbReference type="NCBI Taxonomy" id="42253"/>
    <lineage>
        <taxon>Bacteria</taxon>
        <taxon>Pseudomonadati</taxon>
        <taxon>Nitrospirota</taxon>
        <taxon>Nitrospiria</taxon>
        <taxon>Nitrospirales</taxon>
        <taxon>Nitrospiraceae</taxon>
        <taxon>Nitrospira</taxon>
    </lineage>
</organism>
<dbReference type="NCBIfam" id="TIGR00594">
    <property type="entry name" value="polc"/>
    <property type="match status" value="1"/>
</dbReference>
<dbReference type="InterPro" id="IPR029460">
    <property type="entry name" value="DNAPol_HHH"/>
</dbReference>
<comment type="catalytic activity">
    <reaction evidence="6">
        <text>DNA(n) + a 2'-deoxyribonucleoside 5'-triphosphate = DNA(n+1) + diphosphate</text>
        <dbReference type="Rhea" id="RHEA:22508"/>
        <dbReference type="Rhea" id="RHEA-COMP:17339"/>
        <dbReference type="Rhea" id="RHEA-COMP:17340"/>
        <dbReference type="ChEBI" id="CHEBI:33019"/>
        <dbReference type="ChEBI" id="CHEBI:61560"/>
        <dbReference type="ChEBI" id="CHEBI:173112"/>
        <dbReference type="EC" id="2.7.7.7"/>
    </reaction>
</comment>
<keyword evidence="10" id="KW-1185">Reference proteome</keyword>
<dbReference type="RefSeq" id="WP_083447705.1">
    <property type="nucleotide sequence ID" value="NZ_CP011801.1"/>
</dbReference>
<dbReference type="InterPro" id="IPR004013">
    <property type="entry name" value="PHP_dom"/>
</dbReference>
<dbReference type="InterPro" id="IPR003141">
    <property type="entry name" value="Pol/His_phosphatase_N"/>
</dbReference>
<accession>A0A0K2G800</accession>
<dbReference type="OrthoDB" id="9803237at2"/>
<dbReference type="GO" id="GO:0003887">
    <property type="term" value="F:DNA-directed DNA polymerase activity"/>
    <property type="evidence" value="ECO:0007669"/>
    <property type="project" value="UniProtKB-KW"/>
</dbReference>
<evidence type="ECO:0000256" key="2">
    <source>
        <dbReference type="ARBA" id="ARBA00022679"/>
    </source>
</evidence>
<feature type="region of interest" description="Disordered" evidence="7">
    <location>
        <begin position="999"/>
        <end position="1029"/>
    </location>
</feature>
<name>A0A0K2G800_NITMO</name>
<evidence type="ECO:0000256" key="5">
    <source>
        <dbReference type="ARBA" id="ARBA00022932"/>
    </source>
</evidence>
<dbReference type="Pfam" id="PF02811">
    <property type="entry name" value="PHP"/>
    <property type="match status" value="1"/>
</dbReference>
<dbReference type="Gene3D" id="1.10.150.870">
    <property type="match status" value="1"/>
</dbReference>
<dbReference type="STRING" id="42253.NITMOv2_0647"/>
<sequence>MMPFVHLHVHSDHSPMRGVAPLEELCRLAKRHGAPALALTDTNGLYGAIRFIEQAKQQGLKPILGAELTTDDHRAVLLAKTSDGYANLCRLLSERHCDPSFDFVKTVARYRDGLIILTDDDAALQAWAHESRQDLYVELTPGPAMQPALSFSRRLGLPPVATNRVYFSRADDFATHRLLRAIALNTTLSRLPEEACCAPAQWLRPPALMEARFPHVPDALENTVCIAEACHGDWRFGETIFPAFRQLRAEEAFTWLKEKTYEGALSRYGSLSDEVRERIEKELTIIRQKGFAHYFLVVEEIVRRAPRTCGRGSVAASIVSYCLKITHVDPIKHHLFFERFLNPGRKDPPDIDIDFPWDERDEVLDGVFKQYGARQAAMVANHNTLGFRAAIRETAKVYGMPAEDIGRMSSRVMRQKDLLGFSAPPTNAQWLSRLSQTLKLKAPWPEILGQALRAHNHFRHLSMHCGGVVIVPEEIRRYVPVEFTAKGLPVIQWEKDQTEDAGLVKIDILGNRSLAVIRDALIAIARHTGRNIDYEMWDPVNDPATQESIRRGDTIGCFYIESPATRLLLRKLWNGMPPRRRAVADVFEYLVMVSSLVRPATNPFVEEFIRRAQEGSCPVWHDKLKGILDETHGIMTYQEDVSKVAMALADFSIDDADQLRKVLSKKHKAKQLQDYRIQFFQGAAENGVPRETIEAMWKMIMSFAGYSFCKPHSASYAQVSFKSAYLRTHYPAEFIAAVISNQGGFYSTCAYVSEARRMGLAILLPDVNESDWAYRGEGERLRMGLMQVKTIPEALGKQIVKERTEHGPYRSFQDLLQRVAMEPAQARALVRAGCCDSIAGELTRPALLWRLYAGKEAGLSPLPVPDEYTAAQKRAHEIESFGFLASRHPLTLYRKPIERLRPVPASQMHRYVGRRITMVGWLVTEKAAETTHGQAMEFITLEDVTALYDATLFPDVYRRCCHLLAPNRPYVVRGVVEESFGVVTLAVLDLRMLESAKEEEHRPVADPETWYGEACEARPDQPPSSFLPR</sequence>
<keyword evidence="5" id="KW-0239">DNA-directed DNA polymerase</keyword>
<dbReference type="PATRIC" id="fig|42253.5.peg.641"/>
<dbReference type="InterPro" id="IPR016195">
    <property type="entry name" value="Pol/histidinol_Pase-like"/>
</dbReference>
<dbReference type="PANTHER" id="PTHR32294">
    <property type="entry name" value="DNA POLYMERASE III SUBUNIT ALPHA"/>
    <property type="match status" value="1"/>
</dbReference>
<dbReference type="Pfam" id="PF17657">
    <property type="entry name" value="DNA_pol3_finger"/>
    <property type="match status" value="1"/>
</dbReference>
<reference evidence="9 10" key="1">
    <citation type="journal article" date="2015" name="Proc. Natl. Acad. Sci. U.S.A.">
        <title>Expanded metabolic versatility of ubiquitous nitrite-oxidizing bacteria from the genus Nitrospira.</title>
        <authorList>
            <person name="Koch H."/>
            <person name="Lucker S."/>
            <person name="Albertsen M."/>
            <person name="Kitzinger K."/>
            <person name="Herbold C."/>
            <person name="Spieck E."/>
            <person name="Nielsen P.H."/>
            <person name="Wagner M."/>
            <person name="Daims H."/>
        </authorList>
    </citation>
    <scope>NUCLEOTIDE SEQUENCE [LARGE SCALE GENOMIC DNA]</scope>
    <source>
        <strain evidence="9 10">NSP M-1</strain>
    </source>
</reference>
<evidence type="ECO:0000256" key="3">
    <source>
        <dbReference type="ARBA" id="ARBA00022695"/>
    </source>
</evidence>